<dbReference type="GO" id="GO:0005737">
    <property type="term" value="C:cytoplasm"/>
    <property type="evidence" value="ECO:0007669"/>
    <property type="project" value="TreeGrafter"/>
</dbReference>
<dbReference type="CDD" id="cd07067">
    <property type="entry name" value="HP_PGM_like"/>
    <property type="match status" value="1"/>
</dbReference>
<evidence type="ECO:0000313" key="1">
    <source>
        <dbReference type="EMBL" id="TWU60392.1"/>
    </source>
</evidence>
<dbReference type="InterPro" id="IPR013078">
    <property type="entry name" value="His_Pase_superF_clade-1"/>
</dbReference>
<dbReference type="Gene3D" id="3.40.50.1240">
    <property type="entry name" value="Phosphoglycerate mutase-like"/>
    <property type="match status" value="1"/>
</dbReference>
<dbReference type="Pfam" id="PF00300">
    <property type="entry name" value="His_Phos_1"/>
    <property type="match status" value="2"/>
</dbReference>
<dbReference type="GO" id="GO:0016791">
    <property type="term" value="F:phosphatase activity"/>
    <property type="evidence" value="ECO:0007669"/>
    <property type="project" value="TreeGrafter"/>
</dbReference>
<gene>
    <name evidence="1" type="ORF">Poly51_06670</name>
</gene>
<accession>A0A5C6FLF8</accession>
<dbReference type="InterPro" id="IPR029033">
    <property type="entry name" value="His_PPase_superfam"/>
</dbReference>
<dbReference type="InterPro" id="IPR050275">
    <property type="entry name" value="PGM_Phosphatase"/>
</dbReference>
<comment type="caution">
    <text evidence="1">The sequence shown here is derived from an EMBL/GenBank/DDBJ whole genome shotgun (WGS) entry which is preliminary data.</text>
</comment>
<dbReference type="PANTHER" id="PTHR48100:SF1">
    <property type="entry name" value="HISTIDINE PHOSPHATASE FAMILY PROTEIN-RELATED"/>
    <property type="match status" value="1"/>
</dbReference>
<dbReference type="EMBL" id="SJPW01000001">
    <property type="protein sequence ID" value="TWU60392.1"/>
    <property type="molecule type" value="Genomic_DNA"/>
</dbReference>
<dbReference type="AlphaFoldDB" id="A0A5C6FLF8"/>
<evidence type="ECO:0000313" key="2">
    <source>
        <dbReference type="Proteomes" id="UP000318288"/>
    </source>
</evidence>
<sequence length="255" mass="28451">MPTKPRLNNPQCEPESSALARRFAENFSPMQLYLIRHAESENNARAPYLRVEDPAITAVGRLQSECLASWIKSLWIDHLITSPFLRTLQTTRFVTDVNPAGVNIWHDVFERGGCFRGYGPDATEGGIGLGRHEVARHVVEDATRCVVDESIGELGWWGGKPRETDEEAQQRATRVVRRFVDTFGSSGKTVVAVIHADFKRALLADMLGVTADPTIFGALRNTGVTKLDYDGDRWTLDWFNSVTHLPSKLITGNET</sequence>
<dbReference type="SUPFAM" id="SSF53254">
    <property type="entry name" value="Phosphoglycerate mutase-like"/>
    <property type="match status" value="1"/>
</dbReference>
<dbReference type="PANTHER" id="PTHR48100">
    <property type="entry name" value="BROAD-SPECIFICITY PHOSPHATASE YOR283W-RELATED"/>
    <property type="match status" value="1"/>
</dbReference>
<dbReference type="SMART" id="SM00855">
    <property type="entry name" value="PGAM"/>
    <property type="match status" value="1"/>
</dbReference>
<reference evidence="1 2" key="1">
    <citation type="submission" date="2019-02" db="EMBL/GenBank/DDBJ databases">
        <title>Deep-cultivation of Planctomycetes and their phenomic and genomic characterization uncovers novel biology.</title>
        <authorList>
            <person name="Wiegand S."/>
            <person name="Jogler M."/>
            <person name="Boedeker C."/>
            <person name="Pinto D."/>
            <person name="Vollmers J."/>
            <person name="Rivas-Marin E."/>
            <person name="Kohn T."/>
            <person name="Peeters S.H."/>
            <person name="Heuer A."/>
            <person name="Rast P."/>
            <person name="Oberbeckmann S."/>
            <person name="Bunk B."/>
            <person name="Jeske O."/>
            <person name="Meyerdierks A."/>
            <person name="Storesund J.E."/>
            <person name="Kallscheuer N."/>
            <person name="Luecker S."/>
            <person name="Lage O.M."/>
            <person name="Pohl T."/>
            <person name="Merkel B.J."/>
            <person name="Hornburger P."/>
            <person name="Mueller R.-W."/>
            <person name="Bruemmer F."/>
            <person name="Labrenz M."/>
            <person name="Spormann A.M."/>
            <person name="Op Den Camp H."/>
            <person name="Overmann J."/>
            <person name="Amann R."/>
            <person name="Jetten M.S.M."/>
            <person name="Mascher T."/>
            <person name="Medema M.H."/>
            <person name="Devos D.P."/>
            <person name="Kaster A.-K."/>
            <person name="Ovreas L."/>
            <person name="Rohde M."/>
            <person name="Galperin M.Y."/>
            <person name="Jogler C."/>
        </authorList>
    </citation>
    <scope>NUCLEOTIDE SEQUENCE [LARGE SCALE GENOMIC DNA]</scope>
    <source>
        <strain evidence="1 2">Poly51</strain>
    </source>
</reference>
<name>A0A5C6FLF8_9BACT</name>
<organism evidence="1 2">
    <name type="scientific">Rubripirellula tenax</name>
    <dbReference type="NCBI Taxonomy" id="2528015"/>
    <lineage>
        <taxon>Bacteria</taxon>
        <taxon>Pseudomonadati</taxon>
        <taxon>Planctomycetota</taxon>
        <taxon>Planctomycetia</taxon>
        <taxon>Pirellulales</taxon>
        <taxon>Pirellulaceae</taxon>
        <taxon>Rubripirellula</taxon>
    </lineage>
</organism>
<keyword evidence="2" id="KW-1185">Reference proteome</keyword>
<dbReference type="Proteomes" id="UP000318288">
    <property type="component" value="Unassembled WGS sequence"/>
</dbReference>
<protein>
    <submittedName>
        <fullName evidence="1">Phosphoglycerate mutase</fullName>
    </submittedName>
</protein>
<proteinExistence type="predicted"/>